<sequence length="190" mass="20959">MTYAEKIDGTWIVKTPRQFMTERNASIPAAQLADHGLHEVTTDPRPTGKYVFGPIVDRDGLPVRTWVQQPLTSEDVNRERDRRLLAGVTVTVTGYGDIPMQGRPQDQINTLALKDTARDLQAANVKAPVIPFRDALNVLHMLTPTQVIELANAGKVAASAIYQTAWAMKDGAAPFEAGIPDNFDNDIHWT</sequence>
<accession>A0A9Q2NVZ9</accession>
<protein>
    <submittedName>
        <fullName evidence="2">DUF4376 domain-containing protein</fullName>
    </submittedName>
</protein>
<gene>
    <name evidence="2" type="ORF">JQX41_12820</name>
    <name evidence="3" type="ORF">JQX48_12825</name>
</gene>
<proteinExistence type="predicted"/>
<comment type="caution">
    <text evidence="2">The sequence shown here is derived from an EMBL/GenBank/DDBJ whole genome shotgun (WGS) entry which is preliminary data.</text>
</comment>
<evidence type="ECO:0000313" key="4">
    <source>
        <dbReference type="Proteomes" id="UP000755667"/>
    </source>
</evidence>
<organism evidence="2 4">
    <name type="scientific">Marivita cryptomonadis</name>
    <dbReference type="NCBI Taxonomy" id="505252"/>
    <lineage>
        <taxon>Bacteria</taxon>
        <taxon>Pseudomonadati</taxon>
        <taxon>Pseudomonadota</taxon>
        <taxon>Alphaproteobacteria</taxon>
        <taxon>Rhodobacterales</taxon>
        <taxon>Roseobacteraceae</taxon>
        <taxon>Marivita</taxon>
    </lineage>
</organism>
<dbReference type="InterPro" id="IPR025484">
    <property type="entry name" value="DUF4376"/>
</dbReference>
<keyword evidence="5" id="KW-1185">Reference proteome</keyword>
<dbReference type="Pfam" id="PF14301">
    <property type="entry name" value="DUF4376"/>
    <property type="match status" value="1"/>
</dbReference>
<evidence type="ECO:0000313" key="3">
    <source>
        <dbReference type="EMBL" id="MBM2417861.1"/>
    </source>
</evidence>
<evidence type="ECO:0000313" key="5">
    <source>
        <dbReference type="Proteomes" id="UP000809440"/>
    </source>
</evidence>
<dbReference type="EMBL" id="JAFBXE010000007">
    <property type="protein sequence ID" value="MBM2413193.1"/>
    <property type="molecule type" value="Genomic_DNA"/>
</dbReference>
<dbReference type="RefSeq" id="WP_138487967.1">
    <property type="nucleotide sequence ID" value="NZ_JAFBWU010000007.1"/>
</dbReference>
<dbReference type="EMBL" id="JAFBXF010000007">
    <property type="protein sequence ID" value="MBM2417861.1"/>
    <property type="molecule type" value="Genomic_DNA"/>
</dbReference>
<evidence type="ECO:0000313" key="2">
    <source>
        <dbReference type="EMBL" id="MBM2413193.1"/>
    </source>
</evidence>
<name>A0A9Q2NVZ9_9RHOB</name>
<dbReference type="AlphaFoldDB" id="A0A9Q2NVZ9"/>
<reference evidence="2 5" key="1">
    <citation type="submission" date="2021-01" db="EMBL/GenBank/DDBJ databases">
        <title>Diatom-associated Roseobacters Show Island Model of Population Structure.</title>
        <authorList>
            <person name="Qu L."/>
            <person name="Feng X."/>
            <person name="Chen Y."/>
            <person name="Li L."/>
            <person name="Wang X."/>
            <person name="Hu Z."/>
            <person name="Wang H."/>
            <person name="Luo H."/>
        </authorList>
    </citation>
    <scope>NUCLEOTIDE SEQUENCE</scope>
    <source>
        <strain evidence="3 5">CC28-63</strain>
        <strain evidence="2">CC28-69</strain>
    </source>
</reference>
<dbReference type="Proteomes" id="UP000809440">
    <property type="component" value="Unassembled WGS sequence"/>
</dbReference>
<evidence type="ECO:0000259" key="1">
    <source>
        <dbReference type="Pfam" id="PF14301"/>
    </source>
</evidence>
<feature type="domain" description="DUF4376" evidence="1">
    <location>
        <begin position="73"/>
        <end position="172"/>
    </location>
</feature>
<dbReference type="Proteomes" id="UP000755667">
    <property type="component" value="Unassembled WGS sequence"/>
</dbReference>